<comment type="similarity">
    <text evidence="1 6 8">Belongs to the bacterioferritin family.</text>
</comment>
<dbReference type="GO" id="GO:0005829">
    <property type="term" value="C:cytosol"/>
    <property type="evidence" value="ECO:0007669"/>
    <property type="project" value="TreeGrafter"/>
</dbReference>
<dbReference type="GO" id="GO:0008199">
    <property type="term" value="F:ferric iron binding"/>
    <property type="evidence" value="ECO:0007669"/>
    <property type="project" value="InterPro"/>
</dbReference>
<dbReference type="KEGG" id="aba:Acid345_3764"/>
<name>Q1IK36_KORVE</name>
<dbReference type="InterPro" id="IPR002024">
    <property type="entry name" value="Bacterioferritin"/>
</dbReference>
<dbReference type="NCBIfam" id="TIGR00754">
    <property type="entry name" value="bfr"/>
    <property type="match status" value="1"/>
</dbReference>
<dbReference type="EMBL" id="CP000360">
    <property type="protein sequence ID" value="ABF42764.1"/>
    <property type="molecule type" value="Genomic_DNA"/>
</dbReference>
<evidence type="ECO:0000256" key="6">
    <source>
        <dbReference type="PIRNR" id="PIRNR002560"/>
    </source>
</evidence>
<evidence type="ECO:0000256" key="4">
    <source>
        <dbReference type="ARBA" id="ARBA00022723"/>
    </source>
</evidence>
<dbReference type="PROSITE" id="PS50905">
    <property type="entry name" value="FERRITIN_LIKE"/>
    <property type="match status" value="1"/>
</dbReference>
<keyword evidence="11" id="KW-1185">Reference proteome</keyword>
<dbReference type="GO" id="GO:0020037">
    <property type="term" value="F:heme binding"/>
    <property type="evidence" value="ECO:0007669"/>
    <property type="project" value="TreeGrafter"/>
</dbReference>
<reference evidence="10 11" key="1">
    <citation type="journal article" date="2009" name="Appl. Environ. Microbiol.">
        <title>Three genomes from the phylum Acidobacteria provide insight into the lifestyles of these microorganisms in soils.</title>
        <authorList>
            <person name="Ward N.L."/>
            <person name="Challacombe J.F."/>
            <person name="Janssen P.H."/>
            <person name="Henrissat B."/>
            <person name="Coutinho P.M."/>
            <person name="Wu M."/>
            <person name="Xie G."/>
            <person name="Haft D.H."/>
            <person name="Sait M."/>
            <person name="Badger J."/>
            <person name="Barabote R.D."/>
            <person name="Bradley B."/>
            <person name="Brettin T.S."/>
            <person name="Brinkac L.M."/>
            <person name="Bruce D."/>
            <person name="Creasy T."/>
            <person name="Daugherty S.C."/>
            <person name="Davidsen T.M."/>
            <person name="DeBoy R.T."/>
            <person name="Detter J.C."/>
            <person name="Dodson R.J."/>
            <person name="Durkin A.S."/>
            <person name="Ganapathy A."/>
            <person name="Gwinn-Giglio M."/>
            <person name="Han C.S."/>
            <person name="Khouri H."/>
            <person name="Kiss H."/>
            <person name="Kothari S.P."/>
            <person name="Madupu R."/>
            <person name="Nelson K.E."/>
            <person name="Nelson W.C."/>
            <person name="Paulsen I."/>
            <person name="Penn K."/>
            <person name="Ren Q."/>
            <person name="Rosovitz M.J."/>
            <person name="Selengut J.D."/>
            <person name="Shrivastava S."/>
            <person name="Sullivan S.A."/>
            <person name="Tapia R."/>
            <person name="Thompson L.S."/>
            <person name="Watkins K.L."/>
            <person name="Yang Q."/>
            <person name="Yu C."/>
            <person name="Zafar N."/>
            <person name="Zhou L."/>
            <person name="Kuske C.R."/>
        </authorList>
    </citation>
    <scope>NUCLEOTIDE SEQUENCE [LARGE SCALE GENOMIC DNA]</scope>
    <source>
        <strain evidence="10 11">Ellin345</strain>
    </source>
</reference>
<evidence type="ECO:0000256" key="2">
    <source>
        <dbReference type="ARBA" id="ARBA00022434"/>
    </source>
</evidence>
<evidence type="ECO:0000259" key="9">
    <source>
        <dbReference type="PROSITE" id="PS50905"/>
    </source>
</evidence>
<dbReference type="PRINTS" id="PR00601">
    <property type="entry name" value="BACFERRITIN"/>
</dbReference>
<keyword evidence="3 8" id="KW-0349">Heme</keyword>
<dbReference type="PROSITE" id="PS00549">
    <property type="entry name" value="BACTERIOFERRITIN"/>
    <property type="match status" value="1"/>
</dbReference>
<feature type="binding site" evidence="7">
    <location>
        <position position="127"/>
    </location>
    <ligand>
        <name>Fe cation</name>
        <dbReference type="ChEBI" id="CHEBI:24875"/>
        <label>2</label>
    </ligand>
</feature>
<proteinExistence type="inferred from homology"/>
<keyword evidence="4 6" id="KW-0479">Metal-binding</keyword>
<dbReference type="PANTHER" id="PTHR30295:SF0">
    <property type="entry name" value="BACTERIOFERRITIN"/>
    <property type="match status" value="1"/>
</dbReference>
<dbReference type="AlphaFoldDB" id="Q1IK36"/>
<evidence type="ECO:0000256" key="7">
    <source>
        <dbReference type="PIRSR" id="PIRSR002560-1"/>
    </source>
</evidence>
<dbReference type="Proteomes" id="UP000002432">
    <property type="component" value="Chromosome"/>
</dbReference>
<feature type="binding site" evidence="7">
    <location>
        <position position="54"/>
    </location>
    <ligand>
        <name>Fe cation</name>
        <dbReference type="ChEBI" id="CHEBI:24875"/>
        <label>1</label>
    </ligand>
</feature>
<organism evidence="10 11">
    <name type="scientific">Koribacter versatilis (strain Ellin345)</name>
    <dbReference type="NCBI Taxonomy" id="204669"/>
    <lineage>
        <taxon>Bacteria</taxon>
        <taxon>Pseudomonadati</taxon>
        <taxon>Acidobacteriota</taxon>
        <taxon>Terriglobia</taxon>
        <taxon>Terriglobales</taxon>
        <taxon>Candidatus Korobacteraceae</taxon>
        <taxon>Candidatus Korobacter</taxon>
    </lineage>
</organism>
<dbReference type="GO" id="GO:0140315">
    <property type="term" value="F:iron ion sequestering activity"/>
    <property type="evidence" value="ECO:0007669"/>
    <property type="project" value="UniProtKB-ARBA"/>
</dbReference>
<dbReference type="HOGENOM" id="CLU_104506_2_0_0"/>
<dbReference type="eggNOG" id="COG2193">
    <property type="taxonomic scope" value="Bacteria"/>
</dbReference>
<evidence type="ECO:0000256" key="3">
    <source>
        <dbReference type="ARBA" id="ARBA00022617"/>
    </source>
</evidence>
<dbReference type="EnsemblBacteria" id="ABF42764">
    <property type="protein sequence ID" value="ABF42764"/>
    <property type="gene ID" value="Acid345_3764"/>
</dbReference>
<dbReference type="OrthoDB" id="9792238at2"/>
<gene>
    <name evidence="10" type="ordered locus">Acid345_3764</name>
</gene>
<dbReference type="FunFam" id="1.20.1260.10:FF:000005">
    <property type="entry name" value="Bacterioferritin"/>
    <property type="match status" value="1"/>
</dbReference>
<evidence type="ECO:0000313" key="10">
    <source>
        <dbReference type="EMBL" id="ABF42764.1"/>
    </source>
</evidence>
<dbReference type="Gene3D" id="1.20.1260.10">
    <property type="match status" value="1"/>
</dbReference>
<comment type="function">
    <text evidence="6">Iron-storage protein, whose ferroxidase center binds Fe(2+), oxidizes it using dioxygen to Fe(3+), and participates in the subsequent Fe(3+) oxide mineral core formation within the central cavity of the BFR protein shell.</text>
</comment>
<dbReference type="CDD" id="cd00907">
    <property type="entry name" value="Bacterioferritin"/>
    <property type="match status" value="1"/>
</dbReference>
<feature type="binding site" description="axial binding residue" evidence="7">
    <location>
        <position position="52"/>
    </location>
    <ligand>
        <name>heme b</name>
        <dbReference type="ChEBI" id="CHEBI:60344"/>
        <note>ligand shared between dimeric partners</note>
    </ligand>
    <ligandPart>
        <name>Fe</name>
        <dbReference type="ChEBI" id="CHEBI:18248"/>
    </ligandPart>
</feature>
<dbReference type="InterPro" id="IPR009078">
    <property type="entry name" value="Ferritin-like_SF"/>
</dbReference>
<comment type="catalytic activity">
    <reaction evidence="6">
        <text>4 Fe(2+) + O2 + 4 H(+) = 4 Fe(3+) + 2 H2O</text>
        <dbReference type="Rhea" id="RHEA:11148"/>
        <dbReference type="ChEBI" id="CHEBI:15377"/>
        <dbReference type="ChEBI" id="CHEBI:15378"/>
        <dbReference type="ChEBI" id="CHEBI:15379"/>
        <dbReference type="ChEBI" id="CHEBI:29033"/>
        <dbReference type="ChEBI" id="CHEBI:29034"/>
        <dbReference type="EC" id="1.16.3.1"/>
    </reaction>
</comment>
<dbReference type="GO" id="GO:0006826">
    <property type="term" value="P:iron ion transport"/>
    <property type="evidence" value="ECO:0007669"/>
    <property type="project" value="InterPro"/>
</dbReference>
<feature type="binding site" evidence="7">
    <location>
        <position position="51"/>
    </location>
    <ligand>
        <name>Fe cation</name>
        <dbReference type="ChEBI" id="CHEBI:24875"/>
        <label>2</label>
    </ligand>
</feature>
<dbReference type="SUPFAM" id="SSF47240">
    <property type="entry name" value="Ferritin-like"/>
    <property type="match status" value="1"/>
</dbReference>
<dbReference type="STRING" id="204669.Acid345_3764"/>
<dbReference type="EC" id="1.16.3.1" evidence="6"/>
<feature type="binding site" evidence="7">
    <location>
        <position position="127"/>
    </location>
    <ligand>
        <name>Fe cation</name>
        <dbReference type="ChEBI" id="CHEBI:24875"/>
        <label>1</label>
    </ligand>
</feature>
<feature type="domain" description="Ferritin-like diiron" evidence="9">
    <location>
        <begin position="1"/>
        <end position="145"/>
    </location>
</feature>
<feature type="binding site" evidence="7">
    <location>
        <position position="50"/>
    </location>
    <ligand>
        <name>Fe cation</name>
        <dbReference type="ChEBI" id="CHEBI:24875"/>
        <label>3</label>
    </ligand>
</feature>
<dbReference type="PANTHER" id="PTHR30295">
    <property type="entry name" value="BACTERIOFERRITIN"/>
    <property type="match status" value="1"/>
</dbReference>
<dbReference type="InterPro" id="IPR012347">
    <property type="entry name" value="Ferritin-like"/>
</dbReference>
<feature type="binding site" evidence="7">
    <location>
        <position position="18"/>
    </location>
    <ligand>
        <name>Fe cation</name>
        <dbReference type="ChEBI" id="CHEBI:24875"/>
        <label>1</label>
    </ligand>
</feature>
<feature type="binding site" evidence="7">
    <location>
        <position position="94"/>
    </location>
    <ligand>
        <name>Fe cation</name>
        <dbReference type="ChEBI" id="CHEBI:24875"/>
        <label>2</label>
    </ligand>
</feature>
<dbReference type="Pfam" id="PF00210">
    <property type="entry name" value="Ferritin"/>
    <property type="match status" value="1"/>
</dbReference>
<accession>Q1IK36</accession>
<protein>
    <recommendedName>
        <fullName evidence="6 8">Bacterioferritin</fullName>
        <ecNumber evidence="6">1.16.3.1</ecNumber>
    </recommendedName>
</protein>
<dbReference type="PIRSF" id="PIRSF002560">
    <property type="entry name" value="Bacterioferritin"/>
    <property type="match status" value="1"/>
</dbReference>
<evidence type="ECO:0000313" key="11">
    <source>
        <dbReference type="Proteomes" id="UP000002432"/>
    </source>
</evidence>
<dbReference type="GO" id="GO:0006879">
    <property type="term" value="P:intracellular iron ion homeostasis"/>
    <property type="evidence" value="ECO:0007669"/>
    <property type="project" value="UniProtKB-KW"/>
</dbReference>
<keyword evidence="2 6" id="KW-0409">Iron storage</keyword>
<keyword evidence="5 6" id="KW-0408">Iron</keyword>
<evidence type="ECO:0000256" key="8">
    <source>
        <dbReference type="RuleBase" id="RU000623"/>
    </source>
</evidence>
<dbReference type="InterPro" id="IPR009040">
    <property type="entry name" value="Ferritin-like_diiron"/>
</dbReference>
<evidence type="ECO:0000256" key="1">
    <source>
        <dbReference type="ARBA" id="ARBA00008093"/>
    </source>
</evidence>
<feature type="binding site" evidence="7">
    <location>
        <position position="51"/>
    </location>
    <ligand>
        <name>Fe cation</name>
        <dbReference type="ChEBI" id="CHEBI:24875"/>
        <label>1</label>
    </ligand>
</feature>
<sequence>MKGDPKVIAVLSEVLKAELTAINQYFLHAEMCENWGYERMAKKVRKESIEEMVHAEKCIERILYLDATPNMSDYFKINIGKTMEEQIKNDLELEYAAVKRLNEGMKICEDHHDNGSRDLLEHILTDEEHHIDWLEAQLHAISEMGIQNYLAQQLISVEEEK</sequence>
<dbReference type="GO" id="GO:0004322">
    <property type="term" value="F:ferroxidase activity"/>
    <property type="evidence" value="ECO:0007669"/>
    <property type="project" value="UniProtKB-EC"/>
</dbReference>
<dbReference type="InterPro" id="IPR008331">
    <property type="entry name" value="Ferritin_DPS_dom"/>
</dbReference>
<evidence type="ECO:0000256" key="5">
    <source>
        <dbReference type="ARBA" id="ARBA00023004"/>
    </source>
</evidence>
<feature type="binding site" evidence="7">
    <location>
        <position position="130"/>
    </location>
    <ligand>
        <name>Fe cation</name>
        <dbReference type="ChEBI" id="CHEBI:24875"/>
        <label>2</label>
    </ligand>
</feature>
<dbReference type="RefSeq" id="WP_011524563.1">
    <property type="nucleotide sequence ID" value="NC_008009.1"/>
</dbReference>